<accession>A0A081C2M4</accession>
<dbReference type="AlphaFoldDB" id="A0A081C2M4"/>
<feature type="transmembrane region" description="Helical" evidence="1">
    <location>
        <begin position="97"/>
        <end position="114"/>
    </location>
</feature>
<feature type="transmembrane region" description="Helical" evidence="1">
    <location>
        <begin position="57"/>
        <end position="76"/>
    </location>
</feature>
<keyword evidence="1" id="KW-1133">Transmembrane helix</keyword>
<dbReference type="Proteomes" id="UP000030661">
    <property type="component" value="Unassembled WGS sequence"/>
</dbReference>
<feature type="transmembrane region" description="Helical" evidence="1">
    <location>
        <begin position="194"/>
        <end position="217"/>
    </location>
</feature>
<protein>
    <submittedName>
        <fullName evidence="2">Uncharacterized protein</fullName>
    </submittedName>
</protein>
<feature type="transmembrane region" description="Helical" evidence="1">
    <location>
        <begin position="229"/>
        <end position="253"/>
    </location>
</feature>
<keyword evidence="3" id="KW-1185">Reference proteome</keyword>
<proteinExistence type="predicted"/>
<evidence type="ECO:0000256" key="1">
    <source>
        <dbReference type="SAM" id="Phobius"/>
    </source>
</evidence>
<evidence type="ECO:0000313" key="3">
    <source>
        <dbReference type="Proteomes" id="UP000030661"/>
    </source>
</evidence>
<feature type="transmembrane region" description="Helical" evidence="1">
    <location>
        <begin position="155"/>
        <end position="174"/>
    </location>
</feature>
<dbReference type="STRING" id="1499967.U27_05804"/>
<name>A0A081C2M4_VECG1</name>
<dbReference type="HOGENOM" id="CLU_905062_0_0_0"/>
<gene>
    <name evidence="2" type="ORF">U27_05804</name>
</gene>
<sequence>MGIIILKKFIAFLKNPVFIKIYLVILVIFSGGIFYVQKDEMVKIFQASDPKTILWAVIPYFLSVGIVTPYLHCMSYKKIGTPVSFWQMFQIFHLSRIGNYMPGKIWFVTNYYLFSKRLNIDTVKIVKNFVMLNIVLLMLGSFCGLPLLSSFHPTLQKLLILFSLSMLILIHPKILNKILKPFLKEDAEKEFTYIFLLSIGFFFLIAYILLGLTLFLCISAFTRIDSAHIPFVIAVSASSFVIGRLALFAPAGIGVSEGISTALLSRIVPVEHALMGAMALRTVTIVVDIACASLAAVSVVRYEKQKA</sequence>
<feature type="transmembrane region" description="Helical" evidence="1">
    <location>
        <begin position="273"/>
        <end position="300"/>
    </location>
</feature>
<organism evidence="2">
    <name type="scientific">Vecturithrix granuli</name>
    <dbReference type="NCBI Taxonomy" id="1499967"/>
    <lineage>
        <taxon>Bacteria</taxon>
        <taxon>Candidatus Moduliflexota</taxon>
        <taxon>Candidatus Vecturitrichia</taxon>
        <taxon>Candidatus Vecturitrichales</taxon>
        <taxon>Candidatus Vecturitrichaceae</taxon>
        <taxon>Candidatus Vecturithrix</taxon>
    </lineage>
</organism>
<keyword evidence="1" id="KW-0472">Membrane</keyword>
<feature type="transmembrane region" description="Helical" evidence="1">
    <location>
        <begin position="17"/>
        <end position="37"/>
    </location>
</feature>
<evidence type="ECO:0000313" key="2">
    <source>
        <dbReference type="EMBL" id="GAK58829.1"/>
    </source>
</evidence>
<keyword evidence="1" id="KW-0812">Transmembrane</keyword>
<reference evidence="2" key="1">
    <citation type="journal article" date="2015" name="PeerJ">
        <title>First genomic representation of candidate bacterial phylum KSB3 points to enhanced environmental sensing as a trigger of wastewater bulking.</title>
        <authorList>
            <person name="Sekiguchi Y."/>
            <person name="Ohashi A."/>
            <person name="Parks D.H."/>
            <person name="Yamauchi T."/>
            <person name="Tyson G.W."/>
            <person name="Hugenholtz P."/>
        </authorList>
    </citation>
    <scope>NUCLEOTIDE SEQUENCE [LARGE SCALE GENOMIC DNA]</scope>
</reference>
<dbReference type="EMBL" id="DF820468">
    <property type="protein sequence ID" value="GAK58829.1"/>
    <property type="molecule type" value="Genomic_DNA"/>
</dbReference>
<feature type="transmembrane region" description="Helical" evidence="1">
    <location>
        <begin position="129"/>
        <end position="148"/>
    </location>
</feature>